<reference evidence="2 3" key="1">
    <citation type="submission" date="2020-11" db="EMBL/GenBank/DDBJ databases">
        <title>Kefir isolates.</title>
        <authorList>
            <person name="Marcisauskas S."/>
            <person name="Kim Y."/>
            <person name="Blasche S."/>
        </authorList>
    </citation>
    <scope>NUCLEOTIDE SEQUENCE [LARGE SCALE GENOMIC DNA]</scope>
    <source>
        <strain evidence="2 3">KR</strain>
    </source>
</reference>
<sequence>MASHHPQSGSARPRMSAFEEELGRISQVYSGQDEKVRELITSFVNAGRKFAAEVGCFDPVEEQPNAADQLEYLGKLMGKPARGLPAQAAAHTSPSPSEYEPQGRATQTKKSTLGQWLCKVESAYGQSPTSFRDKVVKAWQDTKRNWPRKDTPERKALDGVFRNLCTNLKNTQQTAQAEQWHAANLHKELDTQLEEAMAQFMEVLQQWNTHIADHGRQAGRKHLNTNTHKMKNSLQYWLDEVDAAYGLPRTAFRTRITEAWEAVGQRWPGRGHSRQALDKAFQELCKSLESLHRSAQEHSWPDTELKSNMDTKLEAAETNLREVFDDVRNKTWKKERKRKIPEPGEGPSRRPNSPDRTLPADSLGISPGMGLLSPRQRAIYTRSQPWNPISRLQ</sequence>
<accession>A0A9P6VVK3</accession>
<name>A0A9P6VVK3_RHOMI</name>
<evidence type="ECO:0000313" key="2">
    <source>
        <dbReference type="EMBL" id="KAG0655400.1"/>
    </source>
</evidence>
<dbReference type="AlphaFoldDB" id="A0A9P6VVK3"/>
<dbReference type="Gene3D" id="1.20.120.20">
    <property type="entry name" value="Apolipoprotein"/>
    <property type="match status" value="1"/>
</dbReference>
<gene>
    <name evidence="2" type="ORF">C6P46_000997</name>
</gene>
<comment type="caution">
    <text evidence="2">The sequence shown here is derived from an EMBL/GenBank/DDBJ whole genome shotgun (WGS) entry which is preliminary data.</text>
</comment>
<feature type="compositionally biased region" description="Polar residues" evidence="1">
    <location>
        <begin position="381"/>
        <end position="393"/>
    </location>
</feature>
<organism evidence="2 3">
    <name type="scientific">Rhodotorula mucilaginosa</name>
    <name type="common">Yeast</name>
    <name type="synonym">Rhodotorula rubra</name>
    <dbReference type="NCBI Taxonomy" id="5537"/>
    <lineage>
        <taxon>Eukaryota</taxon>
        <taxon>Fungi</taxon>
        <taxon>Dikarya</taxon>
        <taxon>Basidiomycota</taxon>
        <taxon>Pucciniomycotina</taxon>
        <taxon>Microbotryomycetes</taxon>
        <taxon>Sporidiobolales</taxon>
        <taxon>Sporidiobolaceae</taxon>
        <taxon>Rhodotorula</taxon>
    </lineage>
</organism>
<evidence type="ECO:0000313" key="3">
    <source>
        <dbReference type="Proteomes" id="UP000777482"/>
    </source>
</evidence>
<feature type="region of interest" description="Disordered" evidence="1">
    <location>
        <begin position="332"/>
        <end position="393"/>
    </location>
</feature>
<keyword evidence="3" id="KW-1185">Reference proteome</keyword>
<evidence type="ECO:0000256" key="1">
    <source>
        <dbReference type="SAM" id="MobiDB-lite"/>
    </source>
</evidence>
<dbReference type="Proteomes" id="UP000777482">
    <property type="component" value="Unassembled WGS sequence"/>
</dbReference>
<dbReference type="EMBL" id="PUHQ01000121">
    <property type="protein sequence ID" value="KAG0655400.1"/>
    <property type="molecule type" value="Genomic_DNA"/>
</dbReference>
<protein>
    <submittedName>
        <fullName evidence="2">Uncharacterized protein</fullName>
    </submittedName>
</protein>
<feature type="region of interest" description="Disordered" evidence="1">
    <location>
        <begin position="83"/>
        <end position="106"/>
    </location>
</feature>
<proteinExistence type="predicted"/>